<evidence type="ECO:0000313" key="2">
    <source>
        <dbReference type="Proteomes" id="UP000518752"/>
    </source>
</evidence>
<evidence type="ECO:0000313" key="1">
    <source>
        <dbReference type="EMBL" id="KAF5364493.1"/>
    </source>
</evidence>
<accession>A0A8H5LPC4</accession>
<keyword evidence="2" id="KW-1185">Reference proteome</keyword>
<organism evidence="1 2">
    <name type="scientific">Collybiopsis confluens</name>
    <dbReference type="NCBI Taxonomy" id="2823264"/>
    <lineage>
        <taxon>Eukaryota</taxon>
        <taxon>Fungi</taxon>
        <taxon>Dikarya</taxon>
        <taxon>Basidiomycota</taxon>
        <taxon>Agaricomycotina</taxon>
        <taxon>Agaricomycetes</taxon>
        <taxon>Agaricomycetidae</taxon>
        <taxon>Agaricales</taxon>
        <taxon>Marasmiineae</taxon>
        <taxon>Omphalotaceae</taxon>
        <taxon>Collybiopsis</taxon>
    </lineage>
</organism>
<comment type="caution">
    <text evidence="1">The sequence shown here is derived from an EMBL/GenBank/DDBJ whole genome shotgun (WGS) entry which is preliminary data.</text>
</comment>
<gene>
    <name evidence="1" type="ORF">D9757_011968</name>
</gene>
<name>A0A8H5LPC4_9AGAR</name>
<reference evidence="1 2" key="1">
    <citation type="journal article" date="2020" name="ISME J.">
        <title>Uncovering the hidden diversity of litter-decomposition mechanisms in mushroom-forming fungi.</title>
        <authorList>
            <person name="Floudas D."/>
            <person name="Bentzer J."/>
            <person name="Ahren D."/>
            <person name="Johansson T."/>
            <person name="Persson P."/>
            <person name="Tunlid A."/>
        </authorList>
    </citation>
    <scope>NUCLEOTIDE SEQUENCE [LARGE SCALE GENOMIC DNA]</scope>
    <source>
        <strain evidence="1 2">CBS 406.79</strain>
    </source>
</reference>
<dbReference type="EMBL" id="JAACJN010000186">
    <property type="protein sequence ID" value="KAF5364493.1"/>
    <property type="molecule type" value="Genomic_DNA"/>
</dbReference>
<dbReference type="Proteomes" id="UP000518752">
    <property type="component" value="Unassembled WGS sequence"/>
</dbReference>
<sequence>MLAFESDLRRPANYHHSLSRSNMATSKLARERRPRKSWSLRQLIFVNFTRRIYRVTEVAGVTWGTRNPEQAPRPNELKETEFEWAPPLKDVFRSGLVVDRFDSTSPFHRLHTDQNCAVCNTKVAQGNDETWRLAAVGRKISTESTRWMGRDAGRYGRTR</sequence>
<proteinExistence type="predicted"/>
<dbReference type="OrthoDB" id="2152029at2759"/>
<dbReference type="AlphaFoldDB" id="A0A8H5LPC4"/>
<protein>
    <submittedName>
        <fullName evidence="1">Uncharacterized protein</fullName>
    </submittedName>
</protein>